<keyword evidence="2" id="KW-0472">Membrane</keyword>
<evidence type="ECO:0000313" key="5">
    <source>
        <dbReference type="Proteomes" id="UP000191024"/>
    </source>
</evidence>
<dbReference type="Gene3D" id="2.170.130.20">
    <property type="entry name" value="LCCL-like domain"/>
    <property type="match status" value="1"/>
</dbReference>
<dbReference type="InterPro" id="IPR036609">
    <property type="entry name" value="LCCL_sf"/>
</dbReference>
<dbReference type="OrthoDB" id="441660at2759"/>
<proteinExistence type="predicted"/>
<dbReference type="Proteomes" id="UP000191024">
    <property type="component" value="Chromosome E"/>
</dbReference>
<feature type="transmembrane region" description="Helical" evidence="2">
    <location>
        <begin position="475"/>
        <end position="495"/>
    </location>
</feature>
<name>A0A1G4JPC5_9SACH</name>
<reference evidence="4 5" key="1">
    <citation type="submission" date="2016-03" db="EMBL/GenBank/DDBJ databases">
        <authorList>
            <person name="Devillers H."/>
        </authorList>
    </citation>
    <scope>NUCLEOTIDE SEQUENCE [LARGE SCALE GENOMIC DNA]</scope>
    <source>
        <strain evidence="4">CBS 11717</strain>
    </source>
</reference>
<dbReference type="InterPro" id="IPR004043">
    <property type="entry name" value="LCCL"/>
</dbReference>
<keyword evidence="5" id="KW-1185">Reference proteome</keyword>
<accession>A0A1G4JPC5</accession>
<keyword evidence="2" id="KW-1133">Transmembrane helix</keyword>
<gene>
    <name evidence="4" type="ORF">LAMI_0E10374G</name>
</gene>
<keyword evidence="2" id="KW-0812">Transmembrane</keyword>
<organism evidence="4 5">
    <name type="scientific">Lachancea mirantina</name>
    <dbReference type="NCBI Taxonomy" id="1230905"/>
    <lineage>
        <taxon>Eukaryota</taxon>
        <taxon>Fungi</taxon>
        <taxon>Dikarya</taxon>
        <taxon>Ascomycota</taxon>
        <taxon>Saccharomycotina</taxon>
        <taxon>Saccharomycetes</taxon>
        <taxon>Saccharomycetales</taxon>
        <taxon>Saccharomycetaceae</taxon>
        <taxon>Lachancea</taxon>
    </lineage>
</organism>
<dbReference type="SUPFAM" id="SSF69848">
    <property type="entry name" value="LCCL domain"/>
    <property type="match status" value="1"/>
</dbReference>
<evidence type="ECO:0000256" key="2">
    <source>
        <dbReference type="SAM" id="Phobius"/>
    </source>
</evidence>
<feature type="compositionally biased region" description="Polar residues" evidence="1">
    <location>
        <begin position="1"/>
        <end position="11"/>
    </location>
</feature>
<feature type="transmembrane region" description="Helical" evidence="2">
    <location>
        <begin position="371"/>
        <end position="390"/>
    </location>
</feature>
<sequence>MSRDPYSSPQPRSYHDDEAMSSAKKALNTEDNANAFELKSFQETGKDWTPFDQETSPTSAQWVLLQRSNTFKRMLRSIWYGPAEPRDDPPNFPHRWSFTSKLENFPCEVFQKRLSKSVRILMLVVYCCIWASLAGSIIYYYSVKPPVFQEHDGKKIPIVTLQCNSQLGWAGKNNACGLDAKDCVTVGDYTPDVYFRCPSLCDQGAYTYAAIAVGDQRIKYRQYVIGGGERKADELLSFPYRADSFPCGAAVHAGIISPFFGGSARLSFNGSQTNFPSQRGRYQTDDSVEFDSPFPSSFIFKKPPSGTMSGIYDPRIPVLAVNILLSLPVFYLTESIVGYWIISLVGYWTLVMALDPPFVVDPHNPDDFAQLISTAFQRMLPFCFILYVLWKCAIRRTLKDGSPLAKLICWLPLFWIGVMNNVTFDRLPVDRLAVEDLKQMAGAAAAVGGIITTIAICAVIQAYSIWKSGRFRKYLTIYVLIILALSLLASLRGLTLRIHHYILGLILIPGCATRGTSAYLFQGVLLGLVISGIGRWDYASIVETKHTLLRGEAGESSDPPQMFYNTESPHMLAWQAINNTGPSSPDLDGYSLLINDVERYVGKNTTVDLDVLIEQDVAFSSLLKQATDEKEQVKLYLRVARANTEKSTEQHGDYTSAAVLTWPNGPWIESANGVTR</sequence>
<evidence type="ECO:0000313" key="4">
    <source>
        <dbReference type="EMBL" id="SCU92431.1"/>
    </source>
</evidence>
<dbReference type="PANTHER" id="PTHR31331">
    <property type="entry name" value="LCCL DOMAIN PROTEIN (AFU_ORTHOLOGUE AFUA_5G08630)"/>
    <property type="match status" value="1"/>
</dbReference>
<dbReference type="STRING" id="1230905.A0A1G4JPC5"/>
<dbReference type="EMBL" id="LT598465">
    <property type="protein sequence ID" value="SCU92431.1"/>
    <property type="molecule type" value="Genomic_DNA"/>
</dbReference>
<dbReference type="InterPro" id="IPR051957">
    <property type="entry name" value="CRISP-LCCL_domain"/>
</dbReference>
<feature type="region of interest" description="Disordered" evidence="1">
    <location>
        <begin position="1"/>
        <end position="23"/>
    </location>
</feature>
<feature type="domain" description="LCCL" evidence="3">
    <location>
        <begin position="192"/>
        <end position="279"/>
    </location>
</feature>
<protein>
    <submittedName>
        <fullName evidence="4">LAMI_0E10374g1_1</fullName>
    </submittedName>
</protein>
<evidence type="ECO:0000259" key="3">
    <source>
        <dbReference type="Pfam" id="PF03815"/>
    </source>
</evidence>
<feature type="transmembrane region" description="Helical" evidence="2">
    <location>
        <begin position="402"/>
        <end position="420"/>
    </location>
</feature>
<dbReference type="Pfam" id="PF03815">
    <property type="entry name" value="LCCL"/>
    <property type="match status" value="1"/>
</dbReference>
<evidence type="ECO:0000256" key="1">
    <source>
        <dbReference type="SAM" id="MobiDB-lite"/>
    </source>
</evidence>
<feature type="transmembrane region" description="Helical" evidence="2">
    <location>
        <begin position="339"/>
        <end position="359"/>
    </location>
</feature>
<dbReference type="PANTHER" id="PTHR31331:SF1">
    <property type="entry name" value="CYSTEINE RICH SECRETORY PROTEIN LCCL DOMAIN CONTAINING 2"/>
    <property type="match status" value="1"/>
</dbReference>
<dbReference type="AlphaFoldDB" id="A0A1G4JPC5"/>
<feature type="transmembrane region" description="Helical" evidence="2">
    <location>
        <begin position="120"/>
        <end position="141"/>
    </location>
</feature>
<feature type="transmembrane region" description="Helical" evidence="2">
    <location>
        <begin position="440"/>
        <end position="463"/>
    </location>
</feature>